<dbReference type="EMBL" id="QROV01000011">
    <property type="protein sequence ID" value="RHL59217.1"/>
    <property type="molecule type" value="Genomic_DNA"/>
</dbReference>
<dbReference type="Proteomes" id="UP000283616">
    <property type="component" value="Unassembled WGS sequence"/>
</dbReference>
<evidence type="ECO:0000256" key="2">
    <source>
        <dbReference type="ARBA" id="ARBA00012581"/>
    </source>
</evidence>
<evidence type="ECO:0000313" key="9">
    <source>
        <dbReference type="Proteomes" id="UP000283616"/>
    </source>
</evidence>
<evidence type="ECO:0000256" key="6">
    <source>
        <dbReference type="SAM" id="MobiDB-lite"/>
    </source>
</evidence>
<proteinExistence type="predicted"/>
<dbReference type="Gene3D" id="3.20.20.190">
    <property type="entry name" value="Phosphatidylinositol (PI) phosphodiesterase"/>
    <property type="match status" value="1"/>
</dbReference>
<gene>
    <name evidence="8" type="ORF">DW011_11555</name>
</gene>
<dbReference type="PROSITE" id="PS50007">
    <property type="entry name" value="PIPLC_X_DOMAIN"/>
    <property type="match status" value="1"/>
</dbReference>
<accession>A0A415M104</accession>
<organism evidence="8 9">
    <name type="scientific">Bacteroides thetaiotaomicron</name>
    <dbReference type="NCBI Taxonomy" id="818"/>
    <lineage>
        <taxon>Bacteria</taxon>
        <taxon>Pseudomonadati</taxon>
        <taxon>Bacteroidota</taxon>
        <taxon>Bacteroidia</taxon>
        <taxon>Bacteroidales</taxon>
        <taxon>Bacteroidaceae</taxon>
        <taxon>Bacteroides</taxon>
    </lineage>
</organism>
<dbReference type="GO" id="GO:0006629">
    <property type="term" value="P:lipid metabolic process"/>
    <property type="evidence" value="ECO:0007669"/>
    <property type="project" value="InterPro"/>
</dbReference>
<evidence type="ECO:0000313" key="8">
    <source>
        <dbReference type="EMBL" id="RHL59217.1"/>
    </source>
</evidence>
<comment type="catalytic activity">
    <reaction evidence="1">
        <text>a 1,2-diacyl-sn-glycero-3-phospho-(1D-myo-inositol) = 1D-myo-inositol 1,2-cyclic phosphate + a 1,2-diacyl-sn-glycerol</text>
        <dbReference type="Rhea" id="RHEA:17093"/>
        <dbReference type="ChEBI" id="CHEBI:17815"/>
        <dbReference type="ChEBI" id="CHEBI:57880"/>
        <dbReference type="ChEBI" id="CHEBI:58484"/>
        <dbReference type="EC" id="4.6.1.13"/>
    </reaction>
</comment>
<feature type="domain" description="Phosphatidylinositol-specific phospholipase C X" evidence="7">
    <location>
        <begin position="363"/>
        <end position="525"/>
    </location>
</feature>
<dbReference type="SMART" id="SM00148">
    <property type="entry name" value="PLCXc"/>
    <property type="match status" value="1"/>
</dbReference>
<feature type="compositionally biased region" description="Polar residues" evidence="6">
    <location>
        <begin position="250"/>
        <end position="273"/>
    </location>
</feature>
<dbReference type="RefSeq" id="WP_118417593.1">
    <property type="nucleotide sequence ID" value="NZ_JADMWQ010000017.1"/>
</dbReference>
<dbReference type="InterPro" id="IPR000909">
    <property type="entry name" value="PLipase_C_PInositol-sp_X_dom"/>
</dbReference>
<dbReference type="CDD" id="cd08586">
    <property type="entry name" value="PI-PLCc_BcPLC_like"/>
    <property type="match status" value="1"/>
</dbReference>
<dbReference type="InterPro" id="IPR017946">
    <property type="entry name" value="PLC-like_Pdiesterase_TIM-brl"/>
</dbReference>
<dbReference type="PANTHER" id="PTHR13593:SF113">
    <property type="entry name" value="SI:DKEY-266F7.9"/>
    <property type="match status" value="1"/>
</dbReference>
<comment type="caution">
    <text evidence="8">The sequence shown here is derived from an EMBL/GenBank/DDBJ whole genome shotgun (WGS) entry which is preliminary data.</text>
</comment>
<dbReference type="GO" id="GO:0008081">
    <property type="term" value="F:phosphoric diester hydrolase activity"/>
    <property type="evidence" value="ECO:0007669"/>
    <property type="project" value="InterPro"/>
</dbReference>
<evidence type="ECO:0000259" key="7">
    <source>
        <dbReference type="SMART" id="SM00148"/>
    </source>
</evidence>
<evidence type="ECO:0000256" key="5">
    <source>
        <dbReference type="ARBA" id="ARBA00030782"/>
    </source>
</evidence>
<reference evidence="8 9" key="1">
    <citation type="submission" date="2018-08" db="EMBL/GenBank/DDBJ databases">
        <title>A genome reference for cultivated species of the human gut microbiota.</title>
        <authorList>
            <person name="Zou Y."/>
            <person name="Xue W."/>
            <person name="Luo G."/>
        </authorList>
    </citation>
    <scope>NUCLEOTIDE SEQUENCE [LARGE SCALE GENOMIC DNA]</scope>
    <source>
        <strain evidence="8 9">AF37-12</strain>
    </source>
</reference>
<dbReference type="InterPro" id="IPR051057">
    <property type="entry name" value="PI-PLC_domain"/>
</dbReference>
<name>A0A415M104_BACT4</name>
<dbReference type="SUPFAM" id="SSF51695">
    <property type="entry name" value="PLC-like phosphodiesterases"/>
    <property type="match status" value="1"/>
</dbReference>
<protein>
    <recommendedName>
        <fullName evidence="3">1-phosphatidylinositol phosphodiesterase</fullName>
        <ecNumber evidence="2">4.6.1.13</ecNumber>
    </recommendedName>
    <alternativeName>
        <fullName evidence="4">Phosphatidylinositol diacylglycerol-lyase</fullName>
    </alternativeName>
    <alternativeName>
        <fullName evidence="5">Phosphatidylinositol-specific phospholipase C</fullName>
    </alternativeName>
</protein>
<dbReference type="EC" id="4.6.1.13" evidence="2"/>
<dbReference type="GO" id="GO:0004436">
    <property type="term" value="F:phosphatidylinositol diacylglycerol-lyase activity"/>
    <property type="evidence" value="ECO:0007669"/>
    <property type="project" value="UniProtKB-EC"/>
</dbReference>
<sequence>MKIQMKHFISGCALFVTVLTACSDDDFEGKTSIKSGDAVQFAASSRTSTRTVYDDENIFQINWEEQDKIKIYSNKTYEGVADADYTVTPIETEDPQKSTNKLYNEGTIAAFGTSQLMWADNDTHKFIGVYPSDNSNISVDAETGIVTLPINRNQRCEVVAVSGNDYYSQRYSDYTYYAKPDMKNAYLVAYNALTPEQAATNDGNVFLDFKPVMTTIEVVVKGRAKVNEEDVQVTGISVVREVPEGDGDTFTWNAETGETTNKLPESSKGMNTQSTTTFVGLKTSDNTNIVTLKNNESIVFTVFLPPYAIDGNWPMKIRVHATGATEIITKDISGILASNKRRVTLPNFKSSNEQIGNNWITPLDDNIYVSQLSIPGTHDAATGDGTTFSLGKTQDMTLDQQFEMGIRAFDLRPALNASSTMILCHGIVATTFVWDNVMERFKYYLKENPGEFIIAIMRHEDEYSGTSLTHWTNENTHEKWAPAMLEKLNVMKNTINPSTNQSYTIDFRPDLTVGEMRGKILFMCRSWTKYNDAGPVVGGYHDWSHSKDGGEVSIWGPSSVIGTLNIQDCYNRSEAGVSSDEFSTVKWNAIEALLEKSRYFHTNPAMINRWSYNHTSGYTSGIIATASSTDGYRENAANTHIKFYNKITSTDWVGSTGIILSDFVGARRSGNFTVYGDLLPQAIINNNYKYRMKRKGE</sequence>
<dbReference type="PROSITE" id="PS51257">
    <property type="entry name" value="PROKAR_LIPOPROTEIN"/>
    <property type="match status" value="1"/>
</dbReference>
<evidence type="ECO:0000256" key="1">
    <source>
        <dbReference type="ARBA" id="ARBA00001316"/>
    </source>
</evidence>
<evidence type="ECO:0000256" key="4">
    <source>
        <dbReference type="ARBA" id="ARBA00030474"/>
    </source>
</evidence>
<dbReference type="AlphaFoldDB" id="A0A415M104"/>
<evidence type="ECO:0000256" key="3">
    <source>
        <dbReference type="ARBA" id="ARBA00019758"/>
    </source>
</evidence>
<dbReference type="PANTHER" id="PTHR13593">
    <property type="match status" value="1"/>
</dbReference>
<feature type="region of interest" description="Disordered" evidence="6">
    <location>
        <begin position="247"/>
        <end position="273"/>
    </location>
</feature>
<dbReference type="CDD" id="cd13120">
    <property type="entry name" value="BF2867_like_N"/>
    <property type="match status" value="1"/>
</dbReference>